<dbReference type="EMBL" id="NJHS01000114">
    <property type="protein sequence ID" value="PNJ95187.1"/>
    <property type="molecule type" value="Genomic_DNA"/>
</dbReference>
<evidence type="ECO:0000313" key="1">
    <source>
        <dbReference type="EMBL" id="PNJ95187.1"/>
    </source>
</evidence>
<comment type="caution">
    <text evidence="1">The sequence shown here is derived from an EMBL/GenBank/DDBJ whole genome shotgun (WGS) entry which is preliminary data.</text>
</comment>
<dbReference type="InterPro" id="IPR025478">
    <property type="entry name" value="COP23"/>
</dbReference>
<evidence type="ECO:0000313" key="2">
    <source>
        <dbReference type="Proteomes" id="UP000236284"/>
    </source>
</evidence>
<gene>
    <name evidence="1" type="ORF">CEP15_12010</name>
</gene>
<dbReference type="Proteomes" id="UP000236284">
    <property type="component" value="Unassembled WGS sequence"/>
</dbReference>
<reference evidence="1 2" key="1">
    <citation type="submission" date="2017-06" db="EMBL/GenBank/DDBJ databases">
        <title>Genome variation in co-occurring toxic Cylindrospermopsis raciborskii strains determines phenotypic plasticity.</title>
        <authorList>
            <person name="Willis A."/>
            <person name="Woodhouse J."/>
            <person name="Ongley S."/>
            <person name="Jex A."/>
            <person name="Burford M."/>
            <person name="Neilan B."/>
        </authorList>
    </citation>
    <scope>NUCLEOTIDE SEQUENCE [LARGE SCALE GENOMIC DNA]</scope>
    <source>
        <strain evidence="1 2">C07</strain>
    </source>
</reference>
<dbReference type="Pfam" id="PF14218">
    <property type="entry name" value="COP23"/>
    <property type="match status" value="1"/>
</dbReference>
<accession>A0ABX4WN50</accession>
<protein>
    <submittedName>
        <fullName evidence="1">Uncharacterized protein</fullName>
    </submittedName>
</protein>
<organism evidence="1 2">
    <name type="scientific">Cylindrospermopsis raciborskii C07</name>
    <dbReference type="NCBI Taxonomy" id="2014886"/>
    <lineage>
        <taxon>Bacteria</taxon>
        <taxon>Bacillati</taxon>
        <taxon>Cyanobacteriota</taxon>
        <taxon>Cyanophyceae</taxon>
        <taxon>Nostocales</taxon>
        <taxon>Aphanizomenonaceae</taxon>
        <taxon>Cylindrospermopsis</taxon>
    </lineage>
</organism>
<keyword evidence="2" id="KW-1185">Reference proteome</keyword>
<proteinExistence type="predicted"/>
<name>A0ABX4WN50_9CYAN</name>
<sequence length="188" mass="21115">MQLKKSIMQLKLFSKIIPVAIVGALASIVPAEQSNAGTNRFFCTEENNQPVTKVRRPRGNETFIIWSRHFKDYSASRRCQIVTNQLQRFYENGDLFFKTGSVRQYPVICISNQKNTACSSENVLVTLPMGANVGKTLTQFLDLGRTVRGRRPIYLSEGCYSSRDAQGDIVWDIKKLVDGVCEVPSSAE</sequence>
<dbReference type="RefSeq" id="WP_102938915.1">
    <property type="nucleotide sequence ID" value="NZ_NJHS01000114.1"/>
</dbReference>